<evidence type="ECO:0000256" key="8">
    <source>
        <dbReference type="SAM" id="SignalP"/>
    </source>
</evidence>
<dbReference type="InterPro" id="IPR039426">
    <property type="entry name" value="TonB-dep_rcpt-like"/>
</dbReference>
<keyword evidence="12" id="KW-1185">Reference proteome</keyword>
<keyword evidence="6" id="KW-0472">Membrane</keyword>
<organism evidence="11 12">
    <name type="scientific">Pseudotenacibaculum haliotis</name>
    <dbReference type="NCBI Taxonomy" id="1862138"/>
    <lineage>
        <taxon>Bacteria</taxon>
        <taxon>Pseudomonadati</taxon>
        <taxon>Bacteroidota</taxon>
        <taxon>Flavobacteriia</taxon>
        <taxon>Flavobacteriales</taxon>
        <taxon>Flavobacteriaceae</taxon>
        <taxon>Pseudotenacibaculum</taxon>
    </lineage>
</organism>
<evidence type="ECO:0000256" key="6">
    <source>
        <dbReference type="ARBA" id="ARBA00023136"/>
    </source>
</evidence>
<keyword evidence="2" id="KW-0813">Transport</keyword>
<dbReference type="InterPro" id="IPR036942">
    <property type="entry name" value="Beta-barrel_TonB_sf"/>
</dbReference>
<dbReference type="Gene3D" id="2.60.40.1120">
    <property type="entry name" value="Carboxypeptidase-like, regulatory domain"/>
    <property type="match status" value="1"/>
</dbReference>
<evidence type="ECO:0000313" key="11">
    <source>
        <dbReference type="EMBL" id="MFD2567040.1"/>
    </source>
</evidence>
<dbReference type="InterPro" id="IPR037066">
    <property type="entry name" value="Plug_dom_sf"/>
</dbReference>
<dbReference type="SUPFAM" id="SSF56935">
    <property type="entry name" value="Porins"/>
    <property type="match status" value="1"/>
</dbReference>
<evidence type="ECO:0000256" key="7">
    <source>
        <dbReference type="ARBA" id="ARBA00023237"/>
    </source>
</evidence>
<dbReference type="Gene3D" id="2.170.130.10">
    <property type="entry name" value="TonB-dependent receptor, plug domain"/>
    <property type="match status" value="1"/>
</dbReference>
<evidence type="ECO:0000256" key="3">
    <source>
        <dbReference type="ARBA" id="ARBA00022452"/>
    </source>
</evidence>
<dbReference type="RefSeq" id="WP_379665750.1">
    <property type="nucleotide sequence ID" value="NZ_JBHULH010000003.1"/>
</dbReference>
<dbReference type="InterPro" id="IPR008969">
    <property type="entry name" value="CarboxyPept-like_regulatory"/>
</dbReference>
<name>A0ABW5LQY5_9FLAO</name>
<comment type="caution">
    <text evidence="11">The sequence shown here is derived from an EMBL/GenBank/DDBJ whole genome shotgun (WGS) entry which is preliminary data.</text>
</comment>
<accession>A0ABW5LQY5</accession>
<evidence type="ECO:0000256" key="4">
    <source>
        <dbReference type="ARBA" id="ARBA00022692"/>
    </source>
</evidence>
<feature type="signal peptide" evidence="8">
    <location>
        <begin position="1"/>
        <end position="19"/>
    </location>
</feature>
<keyword evidence="11" id="KW-0675">Receptor</keyword>
<gene>
    <name evidence="11" type="ORF">ACFSRZ_06625</name>
</gene>
<feature type="chain" id="PRO_5046087496" evidence="8">
    <location>
        <begin position="20"/>
        <end position="791"/>
    </location>
</feature>
<dbReference type="PANTHER" id="PTHR30069:SF29">
    <property type="entry name" value="HEMOGLOBIN AND HEMOGLOBIN-HAPTOGLOBIN-BINDING PROTEIN 1-RELATED"/>
    <property type="match status" value="1"/>
</dbReference>
<dbReference type="InterPro" id="IPR012910">
    <property type="entry name" value="Plug_dom"/>
</dbReference>
<dbReference type="Pfam" id="PF07715">
    <property type="entry name" value="Plug"/>
    <property type="match status" value="1"/>
</dbReference>
<dbReference type="Pfam" id="PF13715">
    <property type="entry name" value="CarbopepD_reg_2"/>
    <property type="match status" value="1"/>
</dbReference>
<dbReference type="EMBL" id="JBHULH010000003">
    <property type="protein sequence ID" value="MFD2567040.1"/>
    <property type="molecule type" value="Genomic_DNA"/>
</dbReference>
<evidence type="ECO:0000259" key="10">
    <source>
        <dbReference type="Pfam" id="PF14905"/>
    </source>
</evidence>
<protein>
    <submittedName>
        <fullName evidence="11">TonB-dependent receptor domain-containing protein</fullName>
    </submittedName>
</protein>
<dbReference type="Pfam" id="PF14905">
    <property type="entry name" value="OMP_b-brl_3"/>
    <property type="match status" value="1"/>
</dbReference>
<evidence type="ECO:0000256" key="5">
    <source>
        <dbReference type="ARBA" id="ARBA00022729"/>
    </source>
</evidence>
<evidence type="ECO:0000256" key="2">
    <source>
        <dbReference type="ARBA" id="ARBA00022448"/>
    </source>
</evidence>
<evidence type="ECO:0000256" key="1">
    <source>
        <dbReference type="ARBA" id="ARBA00004571"/>
    </source>
</evidence>
<dbReference type="SUPFAM" id="SSF49464">
    <property type="entry name" value="Carboxypeptidase regulatory domain-like"/>
    <property type="match status" value="1"/>
</dbReference>
<feature type="domain" description="Outer membrane protein beta-barrel" evidence="10">
    <location>
        <begin position="371"/>
        <end position="773"/>
    </location>
</feature>
<evidence type="ECO:0000259" key="9">
    <source>
        <dbReference type="Pfam" id="PF07715"/>
    </source>
</evidence>
<keyword evidence="4" id="KW-0812">Transmembrane</keyword>
<evidence type="ECO:0000313" key="12">
    <source>
        <dbReference type="Proteomes" id="UP001597508"/>
    </source>
</evidence>
<proteinExistence type="predicted"/>
<sequence>MIRVFVLLFLLLTSTLAFSSNETIKHNISGKVIDSITQQPIPYATVSISKDNVIIDGVITNENGEFELKIQKGNYIIKVEFLSYKSYERPININSSTNLGTISLSESSEILDEISVRAEKSTVSLQIDKKVFQVGKDLLSQSGSLAQVLENVPSVSVDLDGAVSLRGNTNVSILINGKPSVLTANNGLNQIPAEQIDRVEVITNPSSRYQAAGTSGIINVILKKNKVSGLSGSINISNSAPADVNTSANLNYKTNKLNLFSTLGYRFVDNRITENVIQNSSVNTVPIILNRRSDAYRNSKITNMYFGFDYFLSESSTLTAAYYKVLIKRNNSVDYTYDYFNALQVLDSTTFRSEKYYEPMDHNQLELSYTKNFGDKGKKLVVDFQYDFWDDDENESFSTQNTFPILEEEILSRTRDIESSKDYLLQVDFTNPLSEDSSFETGFRGESRIISSEYKAEAFQNNQWEIINNIDNKLDYKERIAGAYALYAGKASKLGYQLGLRTEYTNIEILDRKGEFEDTKSYTNFFPTVHLNYTLSEKTTTQLSYSRRINRPSFWHLNPFGGLAGINAQRQGNPDMDPALTSSLELGLLTRIGKLRLNPSVYYQNTVDPFQFFTERNEDDILITKPINIDSESRLGVELSMNYRPYNWMQLSGEVNYFSFQQRGDFEGVNFDADNSSWFARINSRFKLPKQYTFQANFNYTGRNENAQTITKANYFLDLGLNKPLFNNKVALTFNVRNVLNSRQEQILRTGEGFSYESHRKLLGPKYTFTLIYRFNQKENSKTRRPGRSNR</sequence>
<keyword evidence="5 8" id="KW-0732">Signal</keyword>
<dbReference type="Gene3D" id="2.40.170.20">
    <property type="entry name" value="TonB-dependent receptor, beta-barrel domain"/>
    <property type="match status" value="1"/>
</dbReference>
<feature type="domain" description="TonB-dependent receptor plug" evidence="9">
    <location>
        <begin position="140"/>
        <end position="216"/>
    </location>
</feature>
<keyword evidence="3" id="KW-1134">Transmembrane beta strand</keyword>
<reference evidence="12" key="1">
    <citation type="journal article" date="2019" name="Int. J. Syst. Evol. Microbiol.">
        <title>The Global Catalogue of Microorganisms (GCM) 10K type strain sequencing project: providing services to taxonomists for standard genome sequencing and annotation.</title>
        <authorList>
            <consortium name="The Broad Institute Genomics Platform"/>
            <consortium name="The Broad Institute Genome Sequencing Center for Infectious Disease"/>
            <person name="Wu L."/>
            <person name="Ma J."/>
        </authorList>
    </citation>
    <scope>NUCLEOTIDE SEQUENCE [LARGE SCALE GENOMIC DNA]</scope>
    <source>
        <strain evidence="12">KCTC 52127</strain>
    </source>
</reference>
<dbReference type="Proteomes" id="UP001597508">
    <property type="component" value="Unassembled WGS sequence"/>
</dbReference>
<dbReference type="PANTHER" id="PTHR30069">
    <property type="entry name" value="TONB-DEPENDENT OUTER MEMBRANE RECEPTOR"/>
    <property type="match status" value="1"/>
</dbReference>
<comment type="subcellular location">
    <subcellularLocation>
        <location evidence="1">Cell outer membrane</location>
        <topology evidence="1">Multi-pass membrane protein</topology>
    </subcellularLocation>
</comment>
<dbReference type="InterPro" id="IPR041700">
    <property type="entry name" value="OMP_b-brl_3"/>
</dbReference>
<keyword evidence="7" id="KW-0998">Cell outer membrane</keyword>